<sequence>MGAATEKRNLRVGCCTEVKLKGQTPIYILTFHS</sequence>
<proteinExistence type="predicted"/>
<name>W2ZBM6_PHYNI</name>
<dbReference type="EMBL" id="ANIY01001893">
    <property type="protein sequence ID" value="ETP44401.1"/>
    <property type="molecule type" value="Genomic_DNA"/>
</dbReference>
<gene>
    <name evidence="1" type="ORF">F442_09003</name>
</gene>
<organism evidence="1 2">
    <name type="scientific">Phytophthora nicotianae P10297</name>
    <dbReference type="NCBI Taxonomy" id="1317064"/>
    <lineage>
        <taxon>Eukaryota</taxon>
        <taxon>Sar</taxon>
        <taxon>Stramenopiles</taxon>
        <taxon>Oomycota</taxon>
        <taxon>Peronosporomycetes</taxon>
        <taxon>Peronosporales</taxon>
        <taxon>Peronosporaceae</taxon>
        <taxon>Phytophthora</taxon>
    </lineage>
</organism>
<evidence type="ECO:0000313" key="2">
    <source>
        <dbReference type="Proteomes" id="UP000018948"/>
    </source>
</evidence>
<dbReference type="AlphaFoldDB" id="W2ZBM6"/>
<evidence type="ECO:0000313" key="1">
    <source>
        <dbReference type="EMBL" id="ETP44401.1"/>
    </source>
</evidence>
<dbReference type="Proteomes" id="UP000018948">
    <property type="component" value="Unassembled WGS sequence"/>
</dbReference>
<reference evidence="1 2" key="1">
    <citation type="submission" date="2013-11" db="EMBL/GenBank/DDBJ databases">
        <title>The Genome Sequence of Phytophthora parasitica P10297.</title>
        <authorList>
            <consortium name="The Broad Institute Genomics Platform"/>
            <person name="Russ C."/>
            <person name="Tyler B."/>
            <person name="Panabieres F."/>
            <person name="Shan W."/>
            <person name="Tripathy S."/>
            <person name="Grunwald N."/>
            <person name="Machado M."/>
            <person name="Johnson C.S."/>
            <person name="Walker B."/>
            <person name="Young S.K."/>
            <person name="Zeng Q."/>
            <person name="Gargeya S."/>
            <person name="Fitzgerald M."/>
            <person name="Haas B."/>
            <person name="Abouelleil A."/>
            <person name="Allen A.W."/>
            <person name="Alvarado L."/>
            <person name="Arachchi H.M."/>
            <person name="Berlin A.M."/>
            <person name="Chapman S.B."/>
            <person name="Gainer-Dewar J."/>
            <person name="Goldberg J."/>
            <person name="Griggs A."/>
            <person name="Gujja S."/>
            <person name="Hansen M."/>
            <person name="Howarth C."/>
            <person name="Imamovic A."/>
            <person name="Ireland A."/>
            <person name="Larimer J."/>
            <person name="McCowan C."/>
            <person name="Murphy C."/>
            <person name="Pearson M."/>
            <person name="Poon T.W."/>
            <person name="Priest M."/>
            <person name="Roberts A."/>
            <person name="Saif S."/>
            <person name="Shea T."/>
            <person name="Sisk P."/>
            <person name="Sykes S."/>
            <person name="Wortman J."/>
            <person name="Nusbaum C."/>
            <person name="Birren B."/>
        </authorList>
    </citation>
    <scope>NUCLEOTIDE SEQUENCE [LARGE SCALE GENOMIC DNA]</scope>
    <source>
        <strain evidence="1 2">P10297</strain>
    </source>
</reference>
<comment type="caution">
    <text evidence="1">The sequence shown here is derived from an EMBL/GenBank/DDBJ whole genome shotgun (WGS) entry which is preliminary data.</text>
</comment>
<accession>W2ZBM6</accession>
<protein>
    <submittedName>
        <fullName evidence="1">Uncharacterized protein</fullName>
    </submittedName>
</protein>